<protein>
    <submittedName>
        <fullName evidence="2">Anti-anti-sigma factor</fullName>
    </submittedName>
</protein>
<name>A0A7W3IYJ2_9ACTN</name>
<dbReference type="EMBL" id="JACGXA010000001">
    <property type="protein sequence ID" value="MBA8803005.1"/>
    <property type="molecule type" value="Genomic_DNA"/>
</dbReference>
<keyword evidence="3" id="KW-1185">Reference proteome</keyword>
<organism evidence="2 3">
    <name type="scientific">Nocardioides ginsengisegetis</name>
    <dbReference type="NCBI Taxonomy" id="661491"/>
    <lineage>
        <taxon>Bacteria</taxon>
        <taxon>Bacillati</taxon>
        <taxon>Actinomycetota</taxon>
        <taxon>Actinomycetes</taxon>
        <taxon>Propionibacteriales</taxon>
        <taxon>Nocardioidaceae</taxon>
        <taxon>Nocardioides</taxon>
    </lineage>
</organism>
<dbReference type="Proteomes" id="UP000580910">
    <property type="component" value="Unassembled WGS sequence"/>
</dbReference>
<feature type="domain" description="STAS" evidence="1">
    <location>
        <begin position="1"/>
        <end position="92"/>
    </location>
</feature>
<proteinExistence type="predicted"/>
<dbReference type="InterPro" id="IPR036513">
    <property type="entry name" value="STAS_dom_sf"/>
</dbReference>
<accession>A0A7W3IYJ2</accession>
<dbReference type="CDD" id="cd07043">
    <property type="entry name" value="STAS_anti-anti-sigma_factors"/>
    <property type="match status" value="1"/>
</dbReference>
<gene>
    <name evidence="2" type="ORF">FB382_001296</name>
</gene>
<dbReference type="PANTHER" id="PTHR33495:SF2">
    <property type="entry name" value="ANTI-SIGMA FACTOR ANTAGONIST TM_1081-RELATED"/>
    <property type="match status" value="1"/>
</dbReference>
<evidence type="ECO:0000259" key="1">
    <source>
        <dbReference type="PROSITE" id="PS50801"/>
    </source>
</evidence>
<reference evidence="2 3" key="1">
    <citation type="submission" date="2020-07" db="EMBL/GenBank/DDBJ databases">
        <title>Sequencing the genomes of 1000 actinobacteria strains.</title>
        <authorList>
            <person name="Klenk H.-P."/>
        </authorList>
    </citation>
    <scope>NUCLEOTIDE SEQUENCE [LARGE SCALE GENOMIC DNA]</scope>
    <source>
        <strain evidence="2 3">DSM 21349</strain>
    </source>
</reference>
<dbReference type="InterPro" id="IPR002645">
    <property type="entry name" value="STAS_dom"/>
</dbReference>
<evidence type="ECO:0000313" key="2">
    <source>
        <dbReference type="EMBL" id="MBA8803005.1"/>
    </source>
</evidence>
<dbReference type="AlphaFoldDB" id="A0A7W3IYJ2"/>
<dbReference type="PROSITE" id="PS50801">
    <property type="entry name" value="STAS"/>
    <property type="match status" value="1"/>
</dbReference>
<evidence type="ECO:0000313" key="3">
    <source>
        <dbReference type="Proteomes" id="UP000580910"/>
    </source>
</evidence>
<comment type="caution">
    <text evidence="2">The sequence shown here is derived from an EMBL/GenBank/DDBJ whole genome shotgun (WGS) entry which is preliminary data.</text>
</comment>
<dbReference type="PANTHER" id="PTHR33495">
    <property type="entry name" value="ANTI-SIGMA FACTOR ANTAGONIST TM_1081-RELATED-RELATED"/>
    <property type="match status" value="1"/>
</dbReference>
<sequence length="107" mass="11529">MSPPTVRVQVRGDLDLFSARRVGMRIDRARQQGCHQVLVDAGGVTFVNGSALGVFIRTLRALTEESGSMHFTSVSPSFERLCTLTGIDTVLGLGSLTVPETPVDRGR</sequence>
<dbReference type="Gene3D" id="3.30.750.24">
    <property type="entry name" value="STAS domain"/>
    <property type="match status" value="1"/>
</dbReference>
<dbReference type="SUPFAM" id="SSF52091">
    <property type="entry name" value="SpoIIaa-like"/>
    <property type="match status" value="1"/>
</dbReference>
<dbReference type="GO" id="GO:0043856">
    <property type="term" value="F:anti-sigma factor antagonist activity"/>
    <property type="evidence" value="ECO:0007669"/>
    <property type="project" value="TreeGrafter"/>
</dbReference>
<dbReference type="Pfam" id="PF01740">
    <property type="entry name" value="STAS"/>
    <property type="match status" value="1"/>
</dbReference>